<dbReference type="EMBL" id="PTRA01000005">
    <property type="protein sequence ID" value="PQA55047.1"/>
    <property type="molecule type" value="Genomic_DNA"/>
</dbReference>
<dbReference type="RefSeq" id="WP_104715366.1">
    <property type="nucleotide sequence ID" value="NZ_PTRA01000005.1"/>
</dbReference>
<comment type="caution">
    <text evidence="1">The sequence shown here is derived from an EMBL/GenBank/DDBJ whole genome shotgun (WGS) entry which is preliminary data.</text>
</comment>
<reference evidence="2" key="1">
    <citation type="submission" date="2018-02" db="EMBL/GenBank/DDBJ databases">
        <title>Genome sequencing of Solimonas sp. HR-BB.</title>
        <authorList>
            <person name="Lee Y."/>
            <person name="Jeon C.O."/>
        </authorList>
    </citation>
    <scope>NUCLEOTIDE SEQUENCE [LARGE SCALE GENOMIC DNA]</scope>
    <source>
        <strain evidence="2">HR-U</strain>
    </source>
</reference>
<organism evidence="1 2">
    <name type="scientific">Siphonobacter curvatus</name>
    <dbReference type="NCBI Taxonomy" id="2094562"/>
    <lineage>
        <taxon>Bacteria</taxon>
        <taxon>Pseudomonadati</taxon>
        <taxon>Bacteroidota</taxon>
        <taxon>Cytophagia</taxon>
        <taxon>Cytophagales</taxon>
        <taxon>Cytophagaceae</taxon>
        <taxon>Siphonobacter</taxon>
    </lineage>
</organism>
<dbReference type="OrthoDB" id="961753at2"/>
<protein>
    <submittedName>
        <fullName evidence="1">Uncharacterized protein</fullName>
    </submittedName>
</protein>
<sequence>MKRFLVYATIALLLNSCTSTKNWQGSSTPERTQAEFKELNGTQNFTLRVPDNDTYLAYQFKETGGELEASIQSPSSVILNKKIDSLEEKRIHLVNQKGAEYKVTIKGKQASGAVDVRFVDTDK</sequence>
<gene>
    <name evidence="1" type="ORF">C5O19_21115</name>
</gene>
<evidence type="ECO:0000313" key="2">
    <source>
        <dbReference type="Proteomes" id="UP000239590"/>
    </source>
</evidence>
<accession>A0A2S7IHD7</accession>
<proteinExistence type="predicted"/>
<evidence type="ECO:0000313" key="1">
    <source>
        <dbReference type="EMBL" id="PQA55047.1"/>
    </source>
</evidence>
<dbReference type="Proteomes" id="UP000239590">
    <property type="component" value="Unassembled WGS sequence"/>
</dbReference>
<name>A0A2S7IHD7_9BACT</name>
<dbReference type="AlphaFoldDB" id="A0A2S7IHD7"/>
<keyword evidence="2" id="KW-1185">Reference proteome</keyword>